<dbReference type="PANTHER" id="PTHR12315:SF0">
    <property type="entry name" value="7SK SNRNA METHYLPHOSPHATE CAPPING ENZYME"/>
    <property type="match status" value="1"/>
</dbReference>
<gene>
    <name evidence="9" type="primary">bmc1</name>
    <name evidence="8" type="ORF">SJAG_00559</name>
</gene>
<dbReference type="EMBL" id="KE651166">
    <property type="protein sequence ID" value="EEB05545.2"/>
    <property type="molecule type" value="Genomic_DNA"/>
</dbReference>
<dbReference type="VEuPathDB" id="FungiDB:SJAG_00559"/>
<dbReference type="Gene3D" id="3.40.50.150">
    <property type="entry name" value="Vaccinia Virus protein VP39"/>
    <property type="match status" value="1"/>
</dbReference>
<evidence type="ECO:0000313" key="8">
    <source>
        <dbReference type="EMBL" id="EEB05545.2"/>
    </source>
</evidence>
<feature type="domain" description="Bin3-type SAM" evidence="7">
    <location>
        <begin position="24"/>
        <end position="207"/>
    </location>
</feature>
<dbReference type="GO" id="GO:0040031">
    <property type="term" value="P:snRNA modification"/>
    <property type="evidence" value="ECO:0000318"/>
    <property type="project" value="GO_Central"/>
</dbReference>
<dbReference type="Pfam" id="PF06859">
    <property type="entry name" value="Bin3"/>
    <property type="match status" value="1"/>
</dbReference>
<dbReference type="GeneID" id="7051257"/>
<evidence type="ECO:0000256" key="3">
    <source>
        <dbReference type="ARBA" id="ARBA00022679"/>
    </source>
</evidence>
<dbReference type="InterPro" id="IPR039772">
    <property type="entry name" value="Bin3-like"/>
</dbReference>
<dbReference type="AlphaFoldDB" id="B6JVZ4"/>
<dbReference type="GO" id="GO:0017069">
    <property type="term" value="F:snRNA binding"/>
    <property type="evidence" value="ECO:0000318"/>
    <property type="project" value="GO_Central"/>
</dbReference>
<dbReference type="Pfam" id="PF13847">
    <property type="entry name" value="Methyltransf_31"/>
    <property type="match status" value="1"/>
</dbReference>
<dbReference type="EC" id="2.1.1.-" evidence="6"/>
<name>B6JVZ4_SCHJY</name>
<protein>
    <recommendedName>
        <fullName evidence="6">RNA methyltransferase</fullName>
        <ecNumber evidence="6">2.1.1.-</ecNumber>
    </recommendedName>
</protein>
<dbReference type="STRING" id="402676.B6JVZ4"/>
<dbReference type="GO" id="GO:0030515">
    <property type="term" value="F:snoRNA binding"/>
    <property type="evidence" value="ECO:0007669"/>
    <property type="project" value="EnsemblFungi"/>
</dbReference>
<keyword evidence="3 6" id="KW-0808">Transferase</keyword>
<dbReference type="SUPFAM" id="SSF53335">
    <property type="entry name" value="S-adenosyl-L-methionine-dependent methyltransferases"/>
    <property type="match status" value="1"/>
</dbReference>
<evidence type="ECO:0000256" key="6">
    <source>
        <dbReference type="RuleBase" id="RU367087"/>
    </source>
</evidence>
<dbReference type="GO" id="GO:0000723">
    <property type="term" value="P:telomere maintenance"/>
    <property type="evidence" value="ECO:0007669"/>
    <property type="project" value="EnsemblFungi"/>
</dbReference>
<evidence type="ECO:0000313" key="10">
    <source>
        <dbReference type="Proteomes" id="UP000001744"/>
    </source>
</evidence>
<dbReference type="GO" id="GO:0008171">
    <property type="term" value="F:O-methyltransferase activity"/>
    <property type="evidence" value="ECO:0000318"/>
    <property type="project" value="GO_Central"/>
</dbReference>
<proteinExistence type="inferred from homology"/>
<dbReference type="PROSITE" id="PS51515">
    <property type="entry name" value="BIN3_SAM"/>
    <property type="match status" value="1"/>
</dbReference>
<keyword evidence="2 6" id="KW-0489">Methyltransferase</keyword>
<dbReference type="HOGENOM" id="CLU_004729_2_0_1"/>
<dbReference type="InterPro" id="IPR025714">
    <property type="entry name" value="Methyltranfer_dom"/>
</dbReference>
<dbReference type="InterPro" id="IPR024160">
    <property type="entry name" value="BIN3_SAM-bd_dom"/>
</dbReference>
<dbReference type="InterPro" id="IPR010675">
    <property type="entry name" value="Bin3_C"/>
</dbReference>
<dbReference type="OrthoDB" id="540004at2759"/>
<sequence>MVEKFRYGNYHSYYTIRGDGSLMDPRLQRLPKRIFEGATVLDVGCNNATVTTQVAAFFDAKRVVGVDIDPVLIQKAHKHLEFYASRIGPRTDQCETMLERANFYPISAVKKFSRRPLAFIAENKDEFPLNVEFFHGNILQWTPPSRCRRFDTILAFSVVKWIHLNFGDNGLLDFFEQVSQLLRPEGTFVLELQEWKSYEKAAKKNPV</sequence>
<dbReference type="CDD" id="cd02440">
    <property type="entry name" value="AdoMet_MTases"/>
    <property type="match status" value="1"/>
</dbReference>
<organism evidence="8 10">
    <name type="scientific">Schizosaccharomyces japonicus (strain yFS275 / FY16936)</name>
    <name type="common">Fission yeast</name>
    <dbReference type="NCBI Taxonomy" id="402676"/>
    <lineage>
        <taxon>Eukaryota</taxon>
        <taxon>Fungi</taxon>
        <taxon>Dikarya</taxon>
        <taxon>Ascomycota</taxon>
        <taxon>Taphrinomycotina</taxon>
        <taxon>Schizosaccharomycetes</taxon>
        <taxon>Schizosaccharomycetales</taxon>
        <taxon>Schizosaccharomycetaceae</taxon>
        <taxon>Schizosaccharomyces</taxon>
    </lineage>
</organism>
<evidence type="ECO:0000256" key="2">
    <source>
        <dbReference type="ARBA" id="ARBA00022603"/>
    </source>
</evidence>
<dbReference type="JaponicusDB" id="SJAG_00559">
    <property type="gene designation" value="bmc1"/>
</dbReference>
<evidence type="ECO:0000256" key="5">
    <source>
        <dbReference type="PROSITE-ProRule" id="PRU00848"/>
    </source>
</evidence>
<dbReference type="OMA" id="KWIHLFH"/>
<comment type="similarity">
    <text evidence="1 6">Belongs to the methyltransferase superfamily.</text>
</comment>
<evidence type="ECO:0000256" key="1">
    <source>
        <dbReference type="ARBA" id="ARBA00008361"/>
    </source>
</evidence>
<evidence type="ECO:0000259" key="7">
    <source>
        <dbReference type="PROSITE" id="PS51515"/>
    </source>
</evidence>
<evidence type="ECO:0000256" key="4">
    <source>
        <dbReference type="ARBA" id="ARBA00022691"/>
    </source>
</evidence>
<dbReference type="InterPro" id="IPR029063">
    <property type="entry name" value="SAM-dependent_MTases_sf"/>
</dbReference>
<keyword evidence="10" id="KW-1185">Reference proteome</keyword>
<dbReference type="RefSeq" id="XP_002171838.2">
    <property type="nucleotide sequence ID" value="XM_002171802.2"/>
</dbReference>
<dbReference type="Proteomes" id="UP000001744">
    <property type="component" value="Unassembled WGS sequence"/>
</dbReference>
<reference evidence="8 10" key="1">
    <citation type="journal article" date="2011" name="Science">
        <title>Comparative functional genomics of the fission yeasts.</title>
        <authorList>
            <person name="Rhind N."/>
            <person name="Chen Z."/>
            <person name="Yassour M."/>
            <person name="Thompson D.A."/>
            <person name="Haas B.J."/>
            <person name="Habib N."/>
            <person name="Wapinski I."/>
            <person name="Roy S."/>
            <person name="Lin M.F."/>
            <person name="Heiman D.I."/>
            <person name="Young S.K."/>
            <person name="Furuya K."/>
            <person name="Guo Y."/>
            <person name="Pidoux A."/>
            <person name="Chen H.M."/>
            <person name="Robbertse B."/>
            <person name="Goldberg J.M."/>
            <person name="Aoki K."/>
            <person name="Bayne E.H."/>
            <person name="Berlin A.M."/>
            <person name="Desjardins C.A."/>
            <person name="Dobbs E."/>
            <person name="Dukaj L."/>
            <person name="Fan L."/>
            <person name="FitzGerald M.G."/>
            <person name="French C."/>
            <person name="Gujja S."/>
            <person name="Hansen K."/>
            <person name="Keifenheim D."/>
            <person name="Levin J.Z."/>
            <person name="Mosher R.A."/>
            <person name="Mueller C.A."/>
            <person name="Pfiffner J."/>
            <person name="Priest M."/>
            <person name="Russ C."/>
            <person name="Smialowska A."/>
            <person name="Swoboda P."/>
            <person name="Sykes S.M."/>
            <person name="Vaughn M."/>
            <person name="Vengrova S."/>
            <person name="Yoder R."/>
            <person name="Zeng Q."/>
            <person name="Allshire R."/>
            <person name="Baulcombe D."/>
            <person name="Birren B.W."/>
            <person name="Brown W."/>
            <person name="Ekwall K."/>
            <person name="Kellis M."/>
            <person name="Leatherwood J."/>
            <person name="Levin H."/>
            <person name="Margalit H."/>
            <person name="Martienssen R."/>
            <person name="Nieduszynski C.A."/>
            <person name="Spatafora J.W."/>
            <person name="Friedman N."/>
            <person name="Dalgaard J.Z."/>
            <person name="Baumann P."/>
            <person name="Niki H."/>
            <person name="Regev A."/>
            <person name="Nusbaum C."/>
        </authorList>
    </citation>
    <scope>NUCLEOTIDE SEQUENCE [LARGE SCALE GENOMIC DNA]</scope>
    <source>
        <strain evidence="10">yFS275 / FY16936</strain>
    </source>
</reference>
<accession>B6JVZ4</accession>
<dbReference type="GO" id="GO:0032259">
    <property type="term" value="P:methylation"/>
    <property type="evidence" value="ECO:0007669"/>
    <property type="project" value="UniProtKB-KW"/>
</dbReference>
<keyword evidence="4 5" id="KW-0949">S-adenosyl-L-methionine</keyword>
<dbReference type="PANTHER" id="PTHR12315">
    <property type="entry name" value="BICOID-INTERACTING PROTEIN RELATED"/>
    <property type="match status" value="1"/>
</dbReference>
<dbReference type="GO" id="GO:0008173">
    <property type="term" value="F:RNA methyltransferase activity"/>
    <property type="evidence" value="ECO:0000318"/>
    <property type="project" value="GO_Central"/>
</dbReference>
<dbReference type="eggNOG" id="KOG2899">
    <property type="taxonomic scope" value="Eukaryota"/>
</dbReference>
<evidence type="ECO:0000313" key="9">
    <source>
        <dbReference type="JaponicusDB" id="SJAG_00559"/>
    </source>
</evidence>